<keyword evidence="3" id="KW-1185">Reference proteome</keyword>
<accession>A0ABW1AUI3</accession>
<dbReference type="InterPro" id="IPR003718">
    <property type="entry name" value="OsmC/Ohr_fam"/>
</dbReference>
<dbReference type="RefSeq" id="WP_096452167.1">
    <property type="nucleotide sequence ID" value="NZ_JBHSOG010000060.1"/>
</dbReference>
<evidence type="ECO:0000313" key="3">
    <source>
        <dbReference type="Proteomes" id="UP001595974"/>
    </source>
</evidence>
<comment type="caution">
    <text evidence="2">The sequence shown here is derived from an EMBL/GenBank/DDBJ whole genome shotgun (WGS) entry which is preliminary data.</text>
</comment>
<proteinExistence type="inferred from homology"/>
<gene>
    <name evidence="2" type="ORF">ACFPTN_15740</name>
</gene>
<dbReference type="InterPro" id="IPR036102">
    <property type="entry name" value="OsmC/Ohrsf"/>
</dbReference>
<dbReference type="NCBIfam" id="TIGR03561">
    <property type="entry name" value="organ_hyd_perox"/>
    <property type="match status" value="1"/>
</dbReference>
<dbReference type="InterPro" id="IPR019953">
    <property type="entry name" value="OHR"/>
</dbReference>
<comment type="similarity">
    <text evidence="1">Belongs to the OsmC/Ohr family.</text>
</comment>
<protein>
    <submittedName>
        <fullName evidence="2">Organic hydroperoxide resistance protein</fullName>
    </submittedName>
</protein>
<dbReference type="Proteomes" id="UP001595974">
    <property type="component" value="Unassembled WGS sequence"/>
</dbReference>
<dbReference type="Gene3D" id="3.30.300.20">
    <property type="match status" value="1"/>
</dbReference>
<dbReference type="Pfam" id="PF02566">
    <property type="entry name" value="OsmC"/>
    <property type="match status" value="1"/>
</dbReference>
<dbReference type="EMBL" id="JBHSOG010000060">
    <property type="protein sequence ID" value="MFC5770832.1"/>
    <property type="molecule type" value="Genomic_DNA"/>
</dbReference>
<evidence type="ECO:0000256" key="1">
    <source>
        <dbReference type="ARBA" id="ARBA00007378"/>
    </source>
</evidence>
<dbReference type="PANTHER" id="PTHR33797">
    <property type="entry name" value="ORGANIC HYDROPEROXIDE RESISTANCE PROTEIN-LIKE"/>
    <property type="match status" value="1"/>
</dbReference>
<reference evidence="3" key="1">
    <citation type="journal article" date="2019" name="Int. J. Syst. Evol. Microbiol.">
        <title>The Global Catalogue of Microorganisms (GCM) 10K type strain sequencing project: providing services to taxonomists for standard genome sequencing and annotation.</title>
        <authorList>
            <consortium name="The Broad Institute Genomics Platform"/>
            <consortium name="The Broad Institute Genome Sequencing Center for Infectious Disease"/>
            <person name="Wu L."/>
            <person name="Ma J."/>
        </authorList>
    </citation>
    <scope>NUCLEOTIDE SEQUENCE [LARGE SCALE GENOMIC DNA]</scope>
    <source>
        <strain evidence="3">SHR3</strain>
    </source>
</reference>
<sequence>MSNALYTTSALSTGDARNGHVRSEDGLLDLDLVHPKSLGGAGDKTNPEQLFAAGYAACFHSALKHIARSRKITLAHSEVENQVSLHQAEDKSFFLSAALTVRLGGVDQATAEELARQAHQTCPYSNAVRGNIDVALNVTVE</sequence>
<dbReference type="PANTHER" id="PTHR33797:SF2">
    <property type="entry name" value="ORGANIC HYDROPEROXIDE RESISTANCE PROTEIN-LIKE"/>
    <property type="match status" value="1"/>
</dbReference>
<dbReference type="Gene3D" id="2.20.25.10">
    <property type="match status" value="1"/>
</dbReference>
<organism evidence="2 3">
    <name type="scientific">Thauera sinica</name>
    <dbReference type="NCBI Taxonomy" id="2665146"/>
    <lineage>
        <taxon>Bacteria</taxon>
        <taxon>Pseudomonadati</taxon>
        <taxon>Pseudomonadota</taxon>
        <taxon>Betaproteobacteria</taxon>
        <taxon>Rhodocyclales</taxon>
        <taxon>Zoogloeaceae</taxon>
        <taxon>Thauera</taxon>
    </lineage>
</organism>
<dbReference type="InterPro" id="IPR015946">
    <property type="entry name" value="KH_dom-like_a/b"/>
</dbReference>
<dbReference type="SUPFAM" id="SSF82784">
    <property type="entry name" value="OsmC-like"/>
    <property type="match status" value="1"/>
</dbReference>
<name>A0ABW1AUI3_9RHOO</name>
<evidence type="ECO:0000313" key="2">
    <source>
        <dbReference type="EMBL" id="MFC5770832.1"/>
    </source>
</evidence>